<evidence type="ECO:0000259" key="1">
    <source>
        <dbReference type="Pfam" id="PF01637"/>
    </source>
</evidence>
<dbReference type="GO" id="GO:0005524">
    <property type="term" value="F:ATP binding"/>
    <property type="evidence" value="ECO:0007669"/>
    <property type="project" value="InterPro"/>
</dbReference>
<dbReference type="KEGG" id="smo:SELMODRAFT_418891"/>
<dbReference type="SUPFAM" id="SSF52540">
    <property type="entry name" value="P-loop containing nucleoside triphosphate hydrolases"/>
    <property type="match status" value="1"/>
</dbReference>
<dbReference type="Proteomes" id="UP000001514">
    <property type="component" value="Unassembled WGS sequence"/>
</dbReference>
<accession>D8S751</accession>
<protein>
    <recommendedName>
        <fullName evidence="1">ATPase domain-containing protein</fullName>
    </recommendedName>
</protein>
<sequence length="357" mass="39645">MAFFGREKELDALSQLVGAERVVLVLGPKNSGKTALLQKFRATSELPIFLLDMRMDIEDQVLQWQAGVEKFLVQGLDAVLRELGLARRKKGKKAPVFILDCAHKIKALPGAAELFRNLLRIAQDKIATIIMASWDDSLREDWIGDRFTELIYVDHFSEAQAREFFSGLLVSQVSSSSGSPGHGWWRRWWRWSCGNPLPPPAAPPRVLSLNDKEWGKIYRVCGGCPLLLKRCANQVFSVNIMPLDNSLGTMAASVASLVSFGLEGDDQGWDVEMFKRVMELLVDRDGAVEWATVCSKVFGGDEGACKAQLKAMAANGVIHIKCVPSESIKMVEPISPPHLQAMRDELEHSGYDSDDDD</sequence>
<dbReference type="InParanoid" id="D8S751"/>
<dbReference type="Pfam" id="PF01637">
    <property type="entry name" value="ATPase_2"/>
    <property type="match status" value="1"/>
</dbReference>
<dbReference type="Gene3D" id="3.40.50.300">
    <property type="entry name" value="P-loop containing nucleotide triphosphate hydrolases"/>
    <property type="match status" value="1"/>
</dbReference>
<dbReference type="Gramene" id="EFJ19550">
    <property type="protein sequence ID" value="EFJ19550"/>
    <property type="gene ID" value="SELMODRAFT_418891"/>
</dbReference>
<gene>
    <name evidence="2" type="ORF">SELMODRAFT_418891</name>
</gene>
<dbReference type="AlphaFoldDB" id="D8S751"/>
<feature type="domain" description="ATPase" evidence="1">
    <location>
        <begin position="3"/>
        <end position="168"/>
    </location>
</feature>
<organism evidence="3">
    <name type="scientific">Selaginella moellendorffii</name>
    <name type="common">Spikemoss</name>
    <dbReference type="NCBI Taxonomy" id="88036"/>
    <lineage>
        <taxon>Eukaryota</taxon>
        <taxon>Viridiplantae</taxon>
        <taxon>Streptophyta</taxon>
        <taxon>Embryophyta</taxon>
        <taxon>Tracheophyta</taxon>
        <taxon>Lycopodiopsida</taxon>
        <taxon>Selaginellales</taxon>
        <taxon>Selaginellaceae</taxon>
        <taxon>Selaginella</taxon>
    </lineage>
</organism>
<dbReference type="InterPro" id="IPR027417">
    <property type="entry name" value="P-loop_NTPase"/>
</dbReference>
<evidence type="ECO:0000313" key="2">
    <source>
        <dbReference type="EMBL" id="EFJ19550.1"/>
    </source>
</evidence>
<dbReference type="InterPro" id="IPR051667">
    <property type="entry name" value="Archaeal_ATPase_domain"/>
</dbReference>
<dbReference type="EMBL" id="GL377605">
    <property type="protein sequence ID" value="EFJ19550.1"/>
    <property type="molecule type" value="Genomic_DNA"/>
</dbReference>
<dbReference type="PANTHER" id="PTHR37096">
    <property type="entry name" value="YALI0E33429P"/>
    <property type="match status" value="1"/>
</dbReference>
<name>D8S751_SELML</name>
<keyword evidence="3" id="KW-1185">Reference proteome</keyword>
<reference evidence="2 3" key="1">
    <citation type="journal article" date="2011" name="Science">
        <title>The Selaginella genome identifies genetic changes associated with the evolution of vascular plants.</title>
        <authorList>
            <person name="Banks J.A."/>
            <person name="Nishiyama T."/>
            <person name="Hasebe M."/>
            <person name="Bowman J.L."/>
            <person name="Gribskov M."/>
            <person name="dePamphilis C."/>
            <person name="Albert V.A."/>
            <person name="Aono N."/>
            <person name="Aoyama T."/>
            <person name="Ambrose B.A."/>
            <person name="Ashton N.W."/>
            <person name="Axtell M.J."/>
            <person name="Barker E."/>
            <person name="Barker M.S."/>
            <person name="Bennetzen J.L."/>
            <person name="Bonawitz N.D."/>
            <person name="Chapple C."/>
            <person name="Cheng C."/>
            <person name="Correa L.G."/>
            <person name="Dacre M."/>
            <person name="DeBarry J."/>
            <person name="Dreyer I."/>
            <person name="Elias M."/>
            <person name="Engstrom E.M."/>
            <person name="Estelle M."/>
            <person name="Feng L."/>
            <person name="Finet C."/>
            <person name="Floyd S.K."/>
            <person name="Frommer W.B."/>
            <person name="Fujita T."/>
            <person name="Gramzow L."/>
            <person name="Gutensohn M."/>
            <person name="Harholt J."/>
            <person name="Hattori M."/>
            <person name="Heyl A."/>
            <person name="Hirai T."/>
            <person name="Hiwatashi Y."/>
            <person name="Ishikawa M."/>
            <person name="Iwata M."/>
            <person name="Karol K.G."/>
            <person name="Koehler B."/>
            <person name="Kolukisaoglu U."/>
            <person name="Kubo M."/>
            <person name="Kurata T."/>
            <person name="Lalonde S."/>
            <person name="Li K."/>
            <person name="Li Y."/>
            <person name="Litt A."/>
            <person name="Lyons E."/>
            <person name="Manning G."/>
            <person name="Maruyama T."/>
            <person name="Michael T.P."/>
            <person name="Mikami K."/>
            <person name="Miyazaki S."/>
            <person name="Morinaga S."/>
            <person name="Murata T."/>
            <person name="Mueller-Roeber B."/>
            <person name="Nelson D.R."/>
            <person name="Obara M."/>
            <person name="Oguri Y."/>
            <person name="Olmstead R.G."/>
            <person name="Onodera N."/>
            <person name="Petersen B.L."/>
            <person name="Pils B."/>
            <person name="Prigge M."/>
            <person name="Rensing S.A."/>
            <person name="Riano-Pachon D.M."/>
            <person name="Roberts A.W."/>
            <person name="Sato Y."/>
            <person name="Scheller H.V."/>
            <person name="Schulz B."/>
            <person name="Schulz C."/>
            <person name="Shakirov E.V."/>
            <person name="Shibagaki N."/>
            <person name="Shinohara N."/>
            <person name="Shippen D.E."/>
            <person name="Soerensen I."/>
            <person name="Sotooka R."/>
            <person name="Sugimoto N."/>
            <person name="Sugita M."/>
            <person name="Sumikawa N."/>
            <person name="Tanurdzic M."/>
            <person name="Theissen G."/>
            <person name="Ulvskov P."/>
            <person name="Wakazuki S."/>
            <person name="Weng J.K."/>
            <person name="Willats W.W."/>
            <person name="Wipf D."/>
            <person name="Wolf P.G."/>
            <person name="Yang L."/>
            <person name="Zimmer A.D."/>
            <person name="Zhu Q."/>
            <person name="Mitros T."/>
            <person name="Hellsten U."/>
            <person name="Loque D."/>
            <person name="Otillar R."/>
            <person name="Salamov A."/>
            <person name="Schmutz J."/>
            <person name="Shapiro H."/>
            <person name="Lindquist E."/>
            <person name="Lucas S."/>
            <person name="Rokhsar D."/>
            <person name="Grigoriev I.V."/>
        </authorList>
    </citation>
    <scope>NUCLEOTIDE SEQUENCE [LARGE SCALE GENOMIC DNA]</scope>
</reference>
<dbReference type="HOGENOM" id="CLU_832615_0_0_1"/>
<proteinExistence type="predicted"/>
<dbReference type="InterPro" id="IPR011579">
    <property type="entry name" value="ATPase_dom"/>
</dbReference>
<evidence type="ECO:0000313" key="3">
    <source>
        <dbReference type="Proteomes" id="UP000001514"/>
    </source>
</evidence>
<dbReference type="PANTHER" id="PTHR37096:SF1">
    <property type="entry name" value="AAA+ ATPASE DOMAIN-CONTAINING PROTEIN"/>
    <property type="match status" value="1"/>
</dbReference>